<dbReference type="KEGG" id="ahel:Q31a_14560"/>
<dbReference type="AlphaFoldDB" id="A0A518G3L7"/>
<name>A0A518G3L7_9BACT</name>
<dbReference type="EMBL" id="CP036298">
    <property type="protein sequence ID" value="QDV23160.1"/>
    <property type="molecule type" value="Genomic_DNA"/>
</dbReference>
<proteinExistence type="predicted"/>
<sequence>MPVGQNQTRPLLRAVAGCFVGMWLTGAAVPSVGFAQKAAAGVPSEAESLEDPAISGGTVARLGRTLFLSSTAGKESEPITIPRMYASLRAMEWITAVDSSSQETTLKLQPELDSWIISWKERPAGAEAIALHFDQRPVLASEVRPIIATGDGSLMLPAHRARTSGEKIRYEPQTFKNTVGYWVGKQDSARWEILIVEPGKFNVGILQGCGAGQGGSQASLSLLRKGDDVVTQVDFEVLETGHFQNFQWRHVGVLEVLEPGKYQLQIAPQKIHKAALMDVRAVHLVPVPAS</sequence>
<accession>A0A518G3L7</accession>
<dbReference type="Proteomes" id="UP000318017">
    <property type="component" value="Chromosome"/>
</dbReference>
<keyword evidence="2" id="KW-1185">Reference proteome</keyword>
<dbReference type="RefSeq" id="WP_145075777.1">
    <property type="nucleotide sequence ID" value="NZ_CP036298.1"/>
</dbReference>
<reference evidence="1 2" key="1">
    <citation type="submission" date="2019-02" db="EMBL/GenBank/DDBJ databases">
        <title>Deep-cultivation of Planctomycetes and their phenomic and genomic characterization uncovers novel biology.</title>
        <authorList>
            <person name="Wiegand S."/>
            <person name="Jogler M."/>
            <person name="Boedeker C."/>
            <person name="Pinto D."/>
            <person name="Vollmers J."/>
            <person name="Rivas-Marin E."/>
            <person name="Kohn T."/>
            <person name="Peeters S.H."/>
            <person name="Heuer A."/>
            <person name="Rast P."/>
            <person name="Oberbeckmann S."/>
            <person name="Bunk B."/>
            <person name="Jeske O."/>
            <person name="Meyerdierks A."/>
            <person name="Storesund J.E."/>
            <person name="Kallscheuer N."/>
            <person name="Luecker S."/>
            <person name="Lage O.M."/>
            <person name="Pohl T."/>
            <person name="Merkel B.J."/>
            <person name="Hornburger P."/>
            <person name="Mueller R.-W."/>
            <person name="Bruemmer F."/>
            <person name="Labrenz M."/>
            <person name="Spormann A.M."/>
            <person name="Op den Camp H."/>
            <person name="Overmann J."/>
            <person name="Amann R."/>
            <person name="Jetten M.S.M."/>
            <person name="Mascher T."/>
            <person name="Medema M.H."/>
            <person name="Devos D.P."/>
            <person name="Kaster A.-K."/>
            <person name="Ovreas L."/>
            <person name="Rohde M."/>
            <person name="Galperin M.Y."/>
            <person name="Jogler C."/>
        </authorList>
    </citation>
    <scope>NUCLEOTIDE SEQUENCE [LARGE SCALE GENOMIC DNA]</scope>
    <source>
        <strain evidence="1 2">Q31a</strain>
    </source>
</reference>
<evidence type="ECO:0000313" key="2">
    <source>
        <dbReference type="Proteomes" id="UP000318017"/>
    </source>
</evidence>
<protein>
    <submittedName>
        <fullName evidence="1">Uncharacterized protein</fullName>
    </submittedName>
</protein>
<dbReference type="OrthoDB" id="253099at2"/>
<gene>
    <name evidence="1" type="ORF">Q31a_14560</name>
</gene>
<organism evidence="1 2">
    <name type="scientific">Aureliella helgolandensis</name>
    <dbReference type="NCBI Taxonomy" id="2527968"/>
    <lineage>
        <taxon>Bacteria</taxon>
        <taxon>Pseudomonadati</taxon>
        <taxon>Planctomycetota</taxon>
        <taxon>Planctomycetia</taxon>
        <taxon>Pirellulales</taxon>
        <taxon>Pirellulaceae</taxon>
        <taxon>Aureliella</taxon>
    </lineage>
</organism>
<evidence type="ECO:0000313" key="1">
    <source>
        <dbReference type="EMBL" id="QDV23160.1"/>
    </source>
</evidence>